<proteinExistence type="predicted"/>
<evidence type="ECO:0000256" key="1">
    <source>
        <dbReference type="SAM" id="MobiDB-lite"/>
    </source>
</evidence>
<dbReference type="InParanoid" id="A0A0H2RC24"/>
<dbReference type="EMBL" id="KQ086058">
    <property type="protein sequence ID" value="KLO09369.1"/>
    <property type="molecule type" value="Genomic_DNA"/>
</dbReference>
<name>A0A0H2RC24_9AGAM</name>
<reference evidence="2 3" key="1">
    <citation type="submission" date="2015-04" db="EMBL/GenBank/DDBJ databases">
        <title>Complete genome sequence of Schizopora paradoxa KUC8140, a cosmopolitan wood degrader in East Asia.</title>
        <authorList>
            <consortium name="DOE Joint Genome Institute"/>
            <person name="Min B."/>
            <person name="Park H."/>
            <person name="Jang Y."/>
            <person name="Kim J.-J."/>
            <person name="Kim K.H."/>
            <person name="Pangilinan J."/>
            <person name="Lipzen A."/>
            <person name="Riley R."/>
            <person name="Grigoriev I.V."/>
            <person name="Spatafora J.W."/>
            <person name="Choi I.-G."/>
        </authorList>
    </citation>
    <scope>NUCLEOTIDE SEQUENCE [LARGE SCALE GENOMIC DNA]</scope>
    <source>
        <strain evidence="2 3">KUC8140</strain>
    </source>
</reference>
<protein>
    <submittedName>
        <fullName evidence="2">Uncharacterized protein</fullName>
    </submittedName>
</protein>
<evidence type="ECO:0000313" key="3">
    <source>
        <dbReference type="Proteomes" id="UP000053477"/>
    </source>
</evidence>
<accession>A0A0H2RC24</accession>
<organism evidence="2 3">
    <name type="scientific">Schizopora paradoxa</name>
    <dbReference type="NCBI Taxonomy" id="27342"/>
    <lineage>
        <taxon>Eukaryota</taxon>
        <taxon>Fungi</taxon>
        <taxon>Dikarya</taxon>
        <taxon>Basidiomycota</taxon>
        <taxon>Agaricomycotina</taxon>
        <taxon>Agaricomycetes</taxon>
        <taxon>Hymenochaetales</taxon>
        <taxon>Schizoporaceae</taxon>
        <taxon>Schizopora</taxon>
    </lineage>
</organism>
<dbReference type="AlphaFoldDB" id="A0A0H2RC24"/>
<dbReference type="Proteomes" id="UP000053477">
    <property type="component" value="Unassembled WGS sequence"/>
</dbReference>
<sequence length="239" mass="27704">MVLAFVGFRYCGAAFANGRSCWRVRTRTRAVYLTSFTILLSRARQRRRQRQPTLPIPKSEVPSVRGDASITSNSSTTERDDYHQARRCRCNNIVATLRLVGGDVSATSLSRHRSKKRRKKEERRKRKVLMEGWRADRRELSALSFSSSILHHREEDRISAQKTLPVGYRRWGLGYPWWRHMMEMRLSPLVRLSHSRLYESANANGIANHSTEVPSYQFDTNRLCSVLLFSTLFNASQRG</sequence>
<feature type="region of interest" description="Disordered" evidence="1">
    <location>
        <begin position="47"/>
        <end position="82"/>
    </location>
</feature>
<evidence type="ECO:0000313" key="2">
    <source>
        <dbReference type="EMBL" id="KLO09369.1"/>
    </source>
</evidence>
<gene>
    <name evidence="2" type="ORF">SCHPADRAFT_570034</name>
</gene>
<keyword evidence="3" id="KW-1185">Reference proteome</keyword>